<evidence type="ECO:0000313" key="3">
    <source>
        <dbReference type="Proteomes" id="UP000268059"/>
    </source>
</evidence>
<dbReference type="Pfam" id="PF11667">
    <property type="entry name" value="DUF3267"/>
    <property type="match status" value="1"/>
</dbReference>
<dbReference type="RefSeq" id="WP_125119360.1">
    <property type="nucleotide sequence ID" value="NZ_AP019309.1"/>
</dbReference>
<feature type="transmembrane region" description="Helical" evidence="1">
    <location>
        <begin position="42"/>
        <end position="62"/>
    </location>
</feature>
<dbReference type="KEGG" id="ebm:SG0102_14390"/>
<dbReference type="EMBL" id="AP019309">
    <property type="protein sequence ID" value="BBH26505.1"/>
    <property type="molecule type" value="Genomic_DNA"/>
</dbReference>
<reference evidence="2 3" key="1">
    <citation type="submission" date="2018-11" db="EMBL/GenBank/DDBJ databases">
        <title>Novel Erysipelotrichaceae bacterium isolated from small intestine of a swine.</title>
        <authorList>
            <person name="Kim J.S."/>
            <person name="Choe H."/>
            <person name="Lee Y.R."/>
            <person name="Kim K.M."/>
            <person name="Park D.S."/>
        </authorList>
    </citation>
    <scope>NUCLEOTIDE SEQUENCE [LARGE SCALE GENOMIC DNA]</scope>
    <source>
        <strain evidence="2 3">SG0102</strain>
    </source>
</reference>
<dbReference type="InParanoid" id="A0A3G9JDM1"/>
<feature type="transmembrane region" description="Helical" evidence="1">
    <location>
        <begin position="127"/>
        <end position="147"/>
    </location>
</feature>
<dbReference type="Proteomes" id="UP000268059">
    <property type="component" value="Chromosome"/>
</dbReference>
<feature type="transmembrane region" description="Helical" evidence="1">
    <location>
        <begin position="153"/>
        <end position="172"/>
    </location>
</feature>
<protein>
    <recommendedName>
        <fullName evidence="4">DUF3267 domain-containing protein</fullName>
    </recommendedName>
</protein>
<accession>A0A3G9JDM1</accession>
<proteinExistence type="predicted"/>
<feature type="transmembrane region" description="Helical" evidence="1">
    <location>
        <begin position="68"/>
        <end position="86"/>
    </location>
</feature>
<keyword evidence="1" id="KW-0812">Transmembrane</keyword>
<name>A0A3G9JDM1_9FIRM</name>
<dbReference type="InterPro" id="IPR021683">
    <property type="entry name" value="DUF3267"/>
</dbReference>
<evidence type="ECO:0008006" key="4">
    <source>
        <dbReference type="Google" id="ProtNLM"/>
    </source>
</evidence>
<keyword evidence="3" id="KW-1185">Reference proteome</keyword>
<evidence type="ECO:0000313" key="2">
    <source>
        <dbReference type="EMBL" id="BBH26505.1"/>
    </source>
</evidence>
<organism evidence="2 3">
    <name type="scientific">Intestinibaculum porci</name>
    <dbReference type="NCBI Taxonomy" id="2487118"/>
    <lineage>
        <taxon>Bacteria</taxon>
        <taxon>Bacillati</taxon>
        <taxon>Bacillota</taxon>
        <taxon>Erysipelotrichia</taxon>
        <taxon>Erysipelotrichales</taxon>
        <taxon>Erysipelotrichaceae</taxon>
        <taxon>Intestinibaculum</taxon>
    </lineage>
</organism>
<evidence type="ECO:0000256" key="1">
    <source>
        <dbReference type="SAM" id="Phobius"/>
    </source>
</evidence>
<dbReference type="AlphaFoldDB" id="A0A3G9JDM1"/>
<sequence>MAQQQLSPRQAQRLQNFEDIFADRREKGFLAKVIIVRLKDTIIMPLIALLLWGITYGVMQYLHVDFPYWLLLGPTLILGVILRELLRGLAYAMASRHGFSDLCFHMTWRRLLFKCDLVMPISQKGYAWGNLCPWLLLGLVPILLGVFYKNHLFLAYGIFMLIACLSDLLVFFKVMRFKSSAARVDVIDHPVRSGYVFFEK</sequence>
<keyword evidence="1" id="KW-1133">Transmembrane helix</keyword>
<keyword evidence="1" id="KW-0472">Membrane</keyword>
<gene>
    <name evidence="2" type="ORF">SG0102_14390</name>
</gene>